<comment type="catalytic activity">
    <reaction evidence="8">
        <text>ATP + H2O = ADP + phosphate + H(+)</text>
        <dbReference type="Rhea" id="RHEA:13065"/>
        <dbReference type="ChEBI" id="CHEBI:15377"/>
        <dbReference type="ChEBI" id="CHEBI:15378"/>
        <dbReference type="ChEBI" id="CHEBI:30616"/>
        <dbReference type="ChEBI" id="CHEBI:43474"/>
        <dbReference type="ChEBI" id="CHEBI:456216"/>
        <dbReference type="EC" id="5.6.2.4"/>
    </reaction>
</comment>
<reference evidence="11 12" key="1">
    <citation type="submission" date="2024-09" db="EMBL/GenBank/DDBJ databases">
        <title>A chromosome-level genome assembly of Gray's grenadier anchovy, Coilia grayii.</title>
        <authorList>
            <person name="Fu Z."/>
        </authorList>
    </citation>
    <scope>NUCLEOTIDE SEQUENCE [LARGE SCALE GENOMIC DNA]</scope>
    <source>
        <strain evidence="11">G4</strain>
        <tissue evidence="11">Muscle</tissue>
    </source>
</reference>
<dbReference type="Proteomes" id="UP001591681">
    <property type="component" value="Unassembled WGS sequence"/>
</dbReference>
<evidence type="ECO:0000256" key="8">
    <source>
        <dbReference type="ARBA" id="ARBA00048988"/>
    </source>
</evidence>
<evidence type="ECO:0000256" key="6">
    <source>
        <dbReference type="ARBA" id="ARBA00034617"/>
    </source>
</evidence>
<dbReference type="InterPro" id="IPR014016">
    <property type="entry name" value="UvrD-like_ATP-bd"/>
</dbReference>
<evidence type="ECO:0000256" key="9">
    <source>
        <dbReference type="SAM" id="MobiDB-lite"/>
    </source>
</evidence>
<feature type="domain" description="F-box" evidence="10">
    <location>
        <begin position="95"/>
        <end position="144"/>
    </location>
</feature>
<evidence type="ECO:0000256" key="2">
    <source>
        <dbReference type="ARBA" id="ARBA00022801"/>
    </source>
</evidence>
<comment type="caution">
    <text evidence="11">The sequence shown here is derived from an EMBL/GenBank/DDBJ whole genome shotgun (WGS) entry which is preliminary data.</text>
</comment>
<dbReference type="InterPro" id="IPR027417">
    <property type="entry name" value="P-loop_NTPase"/>
</dbReference>
<protein>
    <recommendedName>
        <fullName evidence="7">DNA 3'-5' helicase</fullName>
        <ecNumber evidence="7">5.6.2.4</ecNumber>
    </recommendedName>
</protein>
<dbReference type="GO" id="GO:0005524">
    <property type="term" value="F:ATP binding"/>
    <property type="evidence" value="ECO:0007669"/>
    <property type="project" value="UniProtKB-KW"/>
</dbReference>
<dbReference type="PANTHER" id="PTHR11070:SF30">
    <property type="entry name" value="F-BOX DNA HELICASE 1"/>
    <property type="match status" value="1"/>
</dbReference>
<dbReference type="Pfam" id="PF00580">
    <property type="entry name" value="UvrD-helicase"/>
    <property type="match status" value="1"/>
</dbReference>
<dbReference type="InterPro" id="IPR000212">
    <property type="entry name" value="DNA_helicase_UvrD/REP"/>
</dbReference>
<dbReference type="GO" id="GO:0043138">
    <property type="term" value="F:3'-5' DNA helicase activity"/>
    <property type="evidence" value="ECO:0007669"/>
    <property type="project" value="UniProtKB-EC"/>
</dbReference>
<comment type="catalytic activity">
    <reaction evidence="6">
        <text>Couples ATP hydrolysis with the unwinding of duplex DNA by translocating in the 3'-5' direction.</text>
        <dbReference type="EC" id="5.6.2.4"/>
    </reaction>
</comment>
<evidence type="ECO:0000256" key="7">
    <source>
        <dbReference type="ARBA" id="ARBA00034808"/>
    </source>
</evidence>
<dbReference type="PROSITE" id="PS50181">
    <property type="entry name" value="FBOX"/>
    <property type="match status" value="1"/>
</dbReference>
<organism evidence="11 12">
    <name type="scientific">Coilia grayii</name>
    <name type="common">Gray's grenadier anchovy</name>
    <dbReference type="NCBI Taxonomy" id="363190"/>
    <lineage>
        <taxon>Eukaryota</taxon>
        <taxon>Metazoa</taxon>
        <taxon>Chordata</taxon>
        <taxon>Craniata</taxon>
        <taxon>Vertebrata</taxon>
        <taxon>Euteleostomi</taxon>
        <taxon>Actinopterygii</taxon>
        <taxon>Neopterygii</taxon>
        <taxon>Teleostei</taxon>
        <taxon>Clupei</taxon>
        <taxon>Clupeiformes</taxon>
        <taxon>Clupeoidei</taxon>
        <taxon>Engraulidae</taxon>
        <taxon>Coilinae</taxon>
        <taxon>Coilia</taxon>
    </lineage>
</organism>
<keyword evidence="5" id="KW-0413">Isomerase</keyword>
<evidence type="ECO:0000256" key="1">
    <source>
        <dbReference type="ARBA" id="ARBA00022741"/>
    </source>
</evidence>
<keyword evidence="3" id="KW-0347">Helicase</keyword>
<keyword evidence="12" id="KW-1185">Reference proteome</keyword>
<feature type="compositionally biased region" description="Basic and acidic residues" evidence="9">
    <location>
        <begin position="62"/>
        <end position="73"/>
    </location>
</feature>
<keyword evidence="1" id="KW-0547">Nucleotide-binding</keyword>
<dbReference type="InterPro" id="IPR036047">
    <property type="entry name" value="F-box-like_dom_sf"/>
</dbReference>
<proteinExistence type="predicted"/>
<dbReference type="EMBL" id="JBHFQA010000023">
    <property type="protein sequence ID" value="KAL2078519.1"/>
    <property type="molecule type" value="Genomic_DNA"/>
</dbReference>
<keyword evidence="2" id="KW-0378">Hydrolase</keyword>
<evidence type="ECO:0000259" key="10">
    <source>
        <dbReference type="PROSITE" id="PS50181"/>
    </source>
</evidence>
<dbReference type="SUPFAM" id="SSF52540">
    <property type="entry name" value="P-loop containing nucleoside triphosphate hydrolases"/>
    <property type="match status" value="1"/>
</dbReference>
<sequence>MGERLSALIEPLLTTCSSEKEGMPANRRRSVGRSPRSPYPAQRGRVQAGTARQRTLEFYWRNPEDVGQQREPESVPEPVPEPEPEPAQAPPPPSNTRIDALPEPVLRAILATLPAADLLLRANRVCREWRNIIADDGFCRWKKRYMRYHRQGEEGEQEVVSILRENHMTPDNNLCLLHMARYISQTFQCMSRDPLTDRKKRILESIRTHRLYEQAVACMPESMRQTGEDSWSAVVLMLVLAGGVGDVWQLVARLRSPLDPEQLSEVLWCTATLLRAMADTQVKVSNRLHYNIFYVLHLMENTPTSQGLEASPMESDVVSDRKDQMTQEQQQILNHCPGRDHVVKIMAFAGTGKTTTLIYYAKQRPELSFLYVVFNKPAQMHAQRIFPDNVSCKTIHSLAHAAVGQRYREKLRTFSMNLLSVFRVMPDGERSIVWAKVVTKTINNFWASTDPDIEGHHVPEWYRSTSGNMCRPTEIQKQMFLSNARRIWERMKEVGPTSEAAYCMYHDGYLKLWQLEGGHMGHYDVIFIDEAQDCTPVIMDILLSQPCARILVGDPHQQIYSFRGALNNLNTIQHTHIYYLTQSFRFGPEIAYAGATILEVGKRVRKPLIGGDQKGSVRGQDVEMHLRFRTGVGGADGKLAVLSRTNASVFHEAVRLITLNESSRIYIIGGIKAFGLDKIRDIWSLKQRDNGKDLQIEDSFIRRFSEGAAGLKGYGGLRQYAEMTEDQELLWKIGVVERYGERIPTLLENIRTRHLTRRQKADFILGSMHKAKGLEFDTVFIIDDFRAVQALPARRENERLVEDDEWNLIYMAVTRAKRTVFMTRTIVNILSRAGEHFLRPEWTTVSAETPGPQCSTPRCSNRITAHTSLCMRKLPITYVDGVEPGGAVCLSCVNNMAGHVAFLMSPGIKQVPFP</sequence>
<dbReference type="InterPro" id="IPR014017">
    <property type="entry name" value="DNA_helicase_UvrD-like_C"/>
</dbReference>
<dbReference type="Pfam" id="PF12937">
    <property type="entry name" value="F-box-like"/>
    <property type="match status" value="1"/>
</dbReference>
<dbReference type="Gene3D" id="3.40.50.300">
    <property type="entry name" value="P-loop containing nucleotide triphosphate hydrolases"/>
    <property type="match status" value="2"/>
</dbReference>
<dbReference type="AlphaFoldDB" id="A0ABD1IV60"/>
<dbReference type="Gene3D" id="1.20.1280.50">
    <property type="match status" value="1"/>
</dbReference>
<dbReference type="PANTHER" id="PTHR11070">
    <property type="entry name" value="UVRD / RECB / PCRA DNA HELICASE FAMILY MEMBER"/>
    <property type="match status" value="1"/>
</dbReference>
<keyword evidence="4" id="KW-0067">ATP-binding</keyword>
<dbReference type="GO" id="GO:0016787">
    <property type="term" value="F:hydrolase activity"/>
    <property type="evidence" value="ECO:0007669"/>
    <property type="project" value="UniProtKB-KW"/>
</dbReference>
<feature type="region of interest" description="Disordered" evidence="9">
    <location>
        <begin position="1"/>
        <end position="99"/>
    </location>
</feature>
<dbReference type="Pfam" id="PF13361">
    <property type="entry name" value="UvrD_C"/>
    <property type="match status" value="1"/>
</dbReference>
<gene>
    <name evidence="11" type="ORF">ACEWY4_026204</name>
</gene>
<dbReference type="EC" id="5.6.2.4" evidence="7"/>
<evidence type="ECO:0000256" key="4">
    <source>
        <dbReference type="ARBA" id="ARBA00022840"/>
    </source>
</evidence>
<accession>A0ABD1IV60</accession>
<dbReference type="SUPFAM" id="SSF81383">
    <property type="entry name" value="F-box domain"/>
    <property type="match status" value="1"/>
</dbReference>
<evidence type="ECO:0000256" key="5">
    <source>
        <dbReference type="ARBA" id="ARBA00023235"/>
    </source>
</evidence>
<evidence type="ECO:0000313" key="12">
    <source>
        <dbReference type="Proteomes" id="UP001591681"/>
    </source>
</evidence>
<feature type="compositionally biased region" description="Pro residues" evidence="9">
    <location>
        <begin position="75"/>
        <end position="94"/>
    </location>
</feature>
<evidence type="ECO:0000313" key="11">
    <source>
        <dbReference type="EMBL" id="KAL2078519.1"/>
    </source>
</evidence>
<evidence type="ECO:0000256" key="3">
    <source>
        <dbReference type="ARBA" id="ARBA00022806"/>
    </source>
</evidence>
<name>A0ABD1IV60_9TELE</name>
<dbReference type="InterPro" id="IPR001810">
    <property type="entry name" value="F-box_dom"/>
</dbReference>